<dbReference type="InterPro" id="IPR029510">
    <property type="entry name" value="Ald_DH_CS_GLU"/>
</dbReference>
<dbReference type="Pfam" id="PF00171">
    <property type="entry name" value="Aldedh"/>
    <property type="match status" value="1"/>
</dbReference>
<dbReference type="Proteomes" id="UP000308652">
    <property type="component" value="Unassembled WGS sequence"/>
</dbReference>
<evidence type="ECO:0000256" key="9">
    <source>
        <dbReference type="RuleBase" id="RU366016"/>
    </source>
</evidence>
<dbReference type="GO" id="GO:0003842">
    <property type="term" value="F:L-glutamate gamma-semialdehyde dehydrogenase activity"/>
    <property type="evidence" value="ECO:0007669"/>
    <property type="project" value="UniProtKB-UniRule"/>
</dbReference>
<evidence type="ECO:0000256" key="5">
    <source>
        <dbReference type="ARBA" id="ARBA00023062"/>
    </source>
</evidence>
<dbReference type="EC" id="1.2.1.88" evidence="9"/>
<dbReference type="InterPro" id="IPR050485">
    <property type="entry name" value="Proline_metab_enzyme"/>
</dbReference>
<dbReference type="UniPathway" id="UPA00261">
    <property type="reaction ID" value="UER00374"/>
</dbReference>
<keyword evidence="13" id="KW-1185">Reference proteome</keyword>
<dbReference type="InterPro" id="IPR016162">
    <property type="entry name" value="Ald_DH_N"/>
</dbReference>
<keyword evidence="3 8" id="KW-0560">Oxidoreductase</keyword>
<evidence type="ECO:0000256" key="7">
    <source>
        <dbReference type="PROSITE-ProRule" id="PRU10007"/>
    </source>
</evidence>
<proteinExistence type="inferred from homology"/>
<dbReference type="STRING" id="68775.A0A5C3MF08"/>
<evidence type="ECO:0000259" key="11">
    <source>
        <dbReference type="Pfam" id="PF00171"/>
    </source>
</evidence>
<keyword evidence="5 9" id="KW-0642">Proline metabolism</keyword>
<evidence type="ECO:0000256" key="2">
    <source>
        <dbReference type="ARBA" id="ARBA00009986"/>
    </source>
</evidence>
<dbReference type="AlphaFoldDB" id="A0A5C3MF08"/>
<evidence type="ECO:0000256" key="10">
    <source>
        <dbReference type="RuleBase" id="RU366030"/>
    </source>
</evidence>
<dbReference type="InterPro" id="IPR016160">
    <property type="entry name" value="Ald_DH_CS_CYS"/>
</dbReference>
<evidence type="ECO:0000256" key="8">
    <source>
        <dbReference type="RuleBase" id="RU003345"/>
    </source>
</evidence>
<dbReference type="GO" id="GO:0005759">
    <property type="term" value="C:mitochondrial matrix"/>
    <property type="evidence" value="ECO:0007669"/>
    <property type="project" value="TreeGrafter"/>
</dbReference>
<dbReference type="PANTHER" id="PTHR42862">
    <property type="entry name" value="DELTA-1-PYRROLINE-5-CARBOXYLATE DEHYDROGENASE 1, ISOFORM A-RELATED"/>
    <property type="match status" value="1"/>
</dbReference>
<dbReference type="InterPro" id="IPR016163">
    <property type="entry name" value="Ald_DH_C"/>
</dbReference>
<dbReference type="Gene3D" id="3.40.309.10">
    <property type="entry name" value="Aldehyde Dehydrogenase, Chain A, domain 2"/>
    <property type="match status" value="1"/>
</dbReference>
<name>A0A5C3MF08_9AGAR</name>
<dbReference type="InterPro" id="IPR005931">
    <property type="entry name" value="P5CDH/ALDH4A1"/>
</dbReference>
<dbReference type="SUPFAM" id="SSF53720">
    <property type="entry name" value="ALDH-like"/>
    <property type="match status" value="1"/>
</dbReference>
<dbReference type="FunFam" id="3.40.605.10:FF:000006">
    <property type="entry name" value="1-pyrroline-5-carboxylate dehydrogenase"/>
    <property type="match status" value="1"/>
</dbReference>
<dbReference type="InterPro" id="IPR015590">
    <property type="entry name" value="Aldehyde_DH_dom"/>
</dbReference>
<comment type="similarity">
    <text evidence="2 8">Belongs to the aldehyde dehydrogenase family.</text>
</comment>
<feature type="active site" evidence="7">
    <location>
        <position position="330"/>
    </location>
</feature>
<gene>
    <name evidence="12" type="ORF">BDQ12DRAFT_675832</name>
</gene>
<accession>A0A5C3MF08</accession>
<dbReference type="EMBL" id="ML213591">
    <property type="protein sequence ID" value="TFK43942.1"/>
    <property type="molecule type" value="Genomic_DNA"/>
</dbReference>
<evidence type="ECO:0000313" key="12">
    <source>
        <dbReference type="EMBL" id="TFK43942.1"/>
    </source>
</evidence>
<comment type="catalytic activity">
    <reaction evidence="6 9">
        <text>L-glutamate 5-semialdehyde + NAD(+) + H2O = L-glutamate + NADH + 2 H(+)</text>
        <dbReference type="Rhea" id="RHEA:30235"/>
        <dbReference type="ChEBI" id="CHEBI:15377"/>
        <dbReference type="ChEBI" id="CHEBI:15378"/>
        <dbReference type="ChEBI" id="CHEBI:29985"/>
        <dbReference type="ChEBI" id="CHEBI:57540"/>
        <dbReference type="ChEBI" id="CHEBI:57945"/>
        <dbReference type="ChEBI" id="CHEBI:58066"/>
        <dbReference type="EC" id="1.2.1.88"/>
    </reaction>
</comment>
<evidence type="ECO:0000256" key="4">
    <source>
        <dbReference type="ARBA" id="ARBA00023027"/>
    </source>
</evidence>
<dbReference type="CDD" id="cd07123">
    <property type="entry name" value="ALDH_F4-17_P5CDH"/>
    <property type="match status" value="1"/>
</dbReference>
<dbReference type="PROSITE" id="PS00070">
    <property type="entry name" value="ALDEHYDE_DEHYDR_CYS"/>
    <property type="match status" value="1"/>
</dbReference>
<dbReference type="FunFam" id="3.40.309.10:FF:000005">
    <property type="entry name" value="1-pyrroline-5-carboxylate dehydrogenase 1"/>
    <property type="match status" value="1"/>
</dbReference>
<sequence>MEPGHEVLDFCNAYNNSTPIRLGSSSYHHYPTMSTPQLATFKAPEIKNEPMRSYAPGSAERKAIEAAVAQMEQELPFEVPCIINGEVVKTGKFAKQPMPHDHARHLCTYHEADETTVARAIDGALAAKATWENMPWPDRAAIFLKAADLVSGKYKYKLMAATILGQGKNVWQAEIDAAAELTDFFRFGVKYVEELYAQQPPQNSPGSWNRVEYRALEGFVLAVSPFNFTAIGGNLPGTPALVGNVVVWKPSPAATYSNYLVYQLLTEAGVPPGVIQFVPGPPPEVVAQAINHPSFAALHFTGSTFVFKKLWKDIASNIDKYKGYPRIVGETGGKNFHVIHKSAEVRNAVLQSIRGAFEYQGQKCSALSRLYVSSTIWEGGFKDQFLEEIAKIKVGPPQDWSNFMGPVIGRPAYDKITGYIKKAIDAGGEILIGGAGDDSKGYFVQPTVILTKDPQSVTMVDEIFGPVVTVYVFQDADFEKTLELVDSTTDYALTGAIFAQDRLALISATNRLRNAAGNVYYNEKCTGAVVGQQPFGGARASGTNDKAGSISIFYRFVSARSIKENFVGLEDFQYPSNLV</sequence>
<keyword evidence="4 9" id="KW-0520">NAD</keyword>
<evidence type="ECO:0000313" key="13">
    <source>
        <dbReference type="Proteomes" id="UP000308652"/>
    </source>
</evidence>
<evidence type="ECO:0000256" key="6">
    <source>
        <dbReference type="ARBA" id="ARBA00048142"/>
    </source>
</evidence>
<dbReference type="Gene3D" id="3.40.605.10">
    <property type="entry name" value="Aldehyde Dehydrogenase, Chain A, domain 1"/>
    <property type="match status" value="1"/>
</dbReference>
<evidence type="ECO:0000256" key="3">
    <source>
        <dbReference type="ARBA" id="ARBA00023002"/>
    </source>
</evidence>
<reference evidence="12 13" key="1">
    <citation type="journal article" date="2019" name="Nat. Ecol. Evol.">
        <title>Megaphylogeny resolves global patterns of mushroom evolution.</title>
        <authorList>
            <person name="Varga T."/>
            <person name="Krizsan K."/>
            <person name="Foldi C."/>
            <person name="Dima B."/>
            <person name="Sanchez-Garcia M."/>
            <person name="Sanchez-Ramirez S."/>
            <person name="Szollosi G.J."/>
            <person name="Szarkandi J.G."/>
            <person name="Papp V."/>
            <person name="Albert L."/>
            <person name="Andreopoulos W."/>
            <person name="Angelini C."/>
            <person name="Antonin V."/>
            <person name="Barry K.W."/>
            <person name="Bougher N.L."/>
            <person name="Buchanan P."/>
            <person name="Buyck B."/>
            <person name="Bense V."/>
            <person name="Catcheside P."/>
            <person name="Chovatia M."/>
            <person name="Cooper J."/>
            <person name="Damon W."/>
            <person name="Desjardin D."/>
            <person name="Finy P."/>
            <person name="Geml J."/>
            <person name="Haridas S."/>
            <person name="Hughes K."/>
            <person name="Justo A."/>
            <person name="Karasinski D."/>
            <person name="Kautmanova I."/>
            <person name="Kiss B."/>
            <person name="Kocsube S."/>
            <person name="Kotiranta H."/>
            <person name="LaButti K.M."/>
            <person name="Lechner B.E."/>
            <person name="Liimatainen K."/>
            <person name="Lipzen A."/>
            <person name="Lukacs Z."/>
            <person name="Mihaltcheva S."/>
            <person name="Morgado L.N."/>
            <person name="Niskanen T."/>
            <person name="Noordeloos M.E."/>
            <person name="Ohm R.A."/>
            <person name="Ortiz-Santana B."/>
            <person name="Ovrebo C."/>
            <person name="Racz N."/>
            <person name="Riley R."/>
            <person name="Savchenko A."/>
            <person name="Shiryaev A."/>
            <person name="Soop K."/>
            <person name="Spirin V."/>
            <person name="Szebenyi C."/>
            <person name="Tomsovsky M."/>
            <person name="Tulloss R.E."/>
            <person name="Uehling J."/>
            <person name="Grigoriev I.V."/>
            <person name="Vagvolgyi C."/>
            <person name="Papp T."/>
            <person name="Martin F.M."/>
            <person name="Miettinen O."/>
            <person name="Hibbett D.S."/>
            <person name="Nagy L.G."/>
        </authorList>
    </citation>
    <scope>NUCLEOTIDE SEQUENCE [LARGE SCALE GENOMIC DNA]</scope>
    <source>
        <strain evidence="12 13">CBS 166.37</strain>
    </source>
</reference>
<dbReference type="GO" id="GO:0010133">
    <property type="term" value="P:L-proline catabolic process to L-glutamate"/>
    <property type="evidence" value="ECO:0007669"/>
    <property type="project" value="UniProtKB-UniRule"/>
</dbReference>
<feature type="domain" description="Aldehyde dehydrogenase" evidence="11">
    <location>
        <begin position="102"/>
        <end position="550"/>
    </location>
</feature>
<protein>
    <recommendedName>
        <fullName evidence="9 10">Multifunctional fusion protein</fullName>
    </recommendedName>
    <domain>
        <recommendedName>
            <fullName evidence="10">Delta-1-pyrroline-5-carboxylate dehydrogenase</fullName>
            <shortName evidence="10">P5C dehydrogenase</shortName>
        </recommendedName>
        <alternativeName>
            <fullName evidence="9">L-glutamate gamma-semialdehyde dehydrogenase</fullName>
        </alternativeName>
    </domain>
    <domain>
        <recommendedName>
            <fullName evidence="9">L-glutamate gamma-semialdehyde dehydrogenase</fullName>
            <ecNumber evidence="9">1.2.1.88</ecNumber>
        </recommendedName>
    </domain>
</protein>
<organism evidence="12 13">
    <name type="scientific">Crucibulum laeve</name>
    <dbReference type="NCBI Taxonomy" id="68775"/>
    <lineage>
        <taxon>Eukaryota</taxon>
        <taxon>Fungi</taxon>
        <taxon>Dikarya</taxon>
        <taxon>Basidiomycota</taxon>
        <taxon>Agaricomycotina</taxon>
        <taxon>Agaricomycetes</taxon>
        <taxon>Agaricomycetidae</taxon>
        <taxon>Agaricales</taxon>
        <taxon>Agaricineae</taxon>
        <taxon>Nidulariaceae</taxon>
        <taxon>Crucibulum</taxon>
    </lineage>
</organism>
<dbReference type="OrthoDB" id="5322683at2759"/>
<dbReference type="PANTHER" id="PTHR42862:SF1">
    <property type="entry name" value="DELTA-1-PYRROLINE-5-CARBOXYLATE DEHYDROGENASE 2, ISOFORM A-RELATED"/>
    <property type="match status" value="1"/>
</dbReference>
<dbReference type="InterPro" id="IPR016161">
    <property type="entry name" value="Ald_DH/histidinol_DH"/>
</dbReference>
<dbReference type="PROSITE" id="PS00687">
    <property type="entry name" value="ALDEHYDE_DEHYDR_GLU"/>
    <property type="match status" value="1"/>
</dbReference>
<comment type="pathway">
    <text evidence="1 9">Amino-acid degradation; L-proline degradation into L-glutamate; L-glutamate from L-proline: step 2/2.</text>
</comment>
<dbReference type="NCBIfam" id="TIGR01236">
    <property type="entry name" value="D1pyr5carbox1"/>
    <property type="match status" value="1"/>
</dbReference>
<evidence type="ECO:0000256" key="1">
    <source>
        <dbReference type="ARBA" id="ARBA00004786"/>
    </source>
</evidence>